<dbReference type="RefSeq" id="XP_026605991.1">
    <property type="nucleotide sequence ID" value="XM_026745125.1"/>
</dbReference>
<gene>
    <name evidence="3" type="ORF">DSM5745_03109</name>
</gene>
<dbReference type="EMBL" id="PVWQ01000003">
    <property type="protein sequence ID" value="RDW86467.1"/>
    <property type="molecule type" value="Genomic_DNA"/>
</dbReference>
<sequence>MGDSSGPAMLGYDRLLQFPAVGILFGPVGLDAAATQTQPVSKLALWVVALNLGIFSWFKAEYGMVGLLLGLTPLLLVAQKCLGYDRRTLSGANPMIFSAFVDTIWGTTTVALFLIGVLSDWDPRLYAFSTIPFVGVLIVFVTLTHQSSRSFRSLDVEETVGPLSARVTVVLAIIIGTQTYAFGFPKSGIWSILTLGVTKAWTWYFMARTAQHSSWRTAGAAGIFSMVATIDPSIHSSDTQAFLHLVGSLIVLAQTIHIIPSHPKAKSALWFFSLVPIVPFVSNMLDIRTAQSLLIHSKNHPIEALVRNANANFETLLKNQSTTYTAAHHEYVRRYGIQPPPGFEAWFQYAKAHASPTIDDFNILYSAISPLWRLSGQEVMDAMGRAYNAPHSELWLCEFSGTTAQTSCRHPYRTRDRSIQLFFNTALGDLQGVFPDINIKFLVNHLDEPRVIVPPNSDSSTRVSGQFTLTNLSKQPVWDVLTRFCSTQINQAVQQHEGQEIKAEQPSTLPFITNHSTALDLCQHPDYKTMHGLLLSPTSLRLFEGLVPILSTGSLSTMGDILYPSPAYTEPEFTYSKDHDVDWDKKRNNLYWAGSTTGGYAVNEQWARFHRQRFVTLAQNLDKRRQHSYLTEDEDGGVSLARSSFLNSRLFDVAFTKVAQCEKWYCRAQRQYFRLKPRAHKDAALGSRLVFDTDGNGISGRFYKLLASNSAVLKQALLREWHDDRLVPWVHFVPVSQGMEELPELVSYLTSTENGQRVARKVGEQGREWFASALRDVDRNVYIYRLLLELARLQDSTRSALL</sequence>
<accession>A0A3D8SJG3</accession>
<dbReference type="AlphaFoldDB" id="A0A3D8SJG3"/>
<dbReference type="InterPro" id="IPR006598">
    <property type="entry name" value="CAP10"/>
</dbReference>
<feature type="domain" description="Glycosyl transferase CAP10" evidence="2">
    <location>
        <begin position="508"/>
        <end position="797"/>
    </location>
</feature>
<evidence type="ECO:0000259" key="2">
    <source>
        <dbReference type="SMART" id="SM00672"/>
    </source>
</evidence>
<feature type="transmembrane region" description="Helical" evidence="1">
    <location>
        <begin position="15"/>
        <end position="33"/>
    </location>
</feature>
<protein>
    <recommendedName>
        <fullName evidence="2">Glycosyl transferase CAP10 domain-containing protein</fullName>
    </recommendedName>
</protein>
<reference evidence="3 4" key="1">
    <citation type="journal article" date="2018" name="IMA Fungus">
        <title>IMA Genome-F 9: Draft genome sequence of Annulohypoxylon stygium, Aspergillus mulundensis, Berkeleyomyces basicola (syn. Thielaviopsis basicola), Ceratocystis smalleyi, two Cercospora beticola strains, Coleophoma cylindrospora, Fusarium fracticaudum, Phialophora cf. hyalina, and Morchella septimelata.</title>
        <authorList>
            <person name="Wingfield B.D."/>
            <person name="Bills G.F."/>
            <person name="Dong Y."/>
            <person name="Huang W."/>
            <person name="Nel W.J."/>
            <person name="Swalarsk-Parry B.S."/>
            <person name="Vaghefi N."/>
            <person name="Wilken P.M."/>
            <person name="An Z."/>
            <person name="de Beer Z.W."/>
            <person name="De Vos L."/>
            <person name="Chen L."/>
            <person name="Duong T.A."/>
            <person name="Gao Y."/>
            <person name="Hammerbacher A."/>
            <person name="Kikkert J.R."/>
            <person name="Li Y."/>
            <person name="Li H."/>
            <person name="Li K."/>
            <person name="Li Q."/>
            <person name="Liu X."/>
            <person name="Ma X."/>
            <person name="Naidoo K."/>
            <person name="Pethybridge S.J."/>
            <person name="Sun J."/>
            <person name="Steenkamp E.T."/>
            <person name="van der Nest M.A."/>
            <person name="van Wyk S."/>
            <person name="Wingfield M.J."/>
            <person name="Xiong C."/>
            <person name="Yue Q."/>
            <person name="Zhang X."/>
        </authorList>
    </citation>
    <scope>NUCLEOTIDE SEQUENCE [LARGE SCALE GENOMIC DNA]</scope>
    <source>
        <strain evidence="3 4">DSM 5745</strain>
    </source>
</reference>
<feature type="transmembrane region" description="Helical" evidence="1">
    <location>
        <begin position="64"/>
        <end position="83"/>
    </location>
</feature>
<evidence type="ECO:0000256" key="1">
    <source>
        <dbReference type="SAM" id="Phobius"/>
    </source>
</evidence>
<dbReference type="PANTHER" id="PTHR12203">
    <property type="entry name" value="KDEL LYS-ASP-GLU-LEU CONTAINING - RELATED"/>
    <property type="match status" value="1"/>
</dbReference>
<name>A0A3D8SJG3_9EURO</name>
<proteinExistence type="predicted"/>
<keyword evidence="1" id="KW-0812">Transmembrane</keyword>
<dbReference type="InterPro" id="IPR051091">
    <property type="entry name" value="O-Glucosyltr/Glycosyltrsf_90"/>
</dbReference>
<feature type="transmembrane region" description="Helical" evidence="1">
    <location>
        <begin position="188"/>
        <end position="206"/>
    </location>
</feature>
<feature type="transmembrane region" description="Helical" evidence="1">
    <location>
        <begin position="95"/>
        <end position="119"/>
    </location>
</feature>
<keyword evidence="1" id="KW-1133">Transmembrane helix</keyword>
<dbReference type="GeneID" id="38113479"/>
<feature type="transmembrane region" description="Helical" evidence="1">
    <location>
        <begin position="125"/>
        <end position="143"/>
    </location>
</feature>
<keyword evidence="4" id="KW-1185">Reference proteome</keyword>
<feature type="transmembrane region" description="Helical" evidence="1">
    <location>
        <begin position="163"/>
        <end position="182"/>
    </location>
</feature>
<organism evidence="3 4">
    <name type="scientific">Aspergillus mulundensis</name>
    <dbReference type="NCBI Taxonomy" id="1810919"/>
    <lineage>
        <taxon>Eukaryota</taxon>
        <taxon>Fungi</taxon>
        <taxon>Dikarya</taxon>
        <taxon>Ascomycota</taxon>
        <taxon>Pezizomycotina</taxon>
        <taxon>Eurotiomycetes</taxon>
        <taxon>Eurotiomycetidae</taxon>
        <taxon>Eurotiales</taxon>
        <taxon>Aspergillaceae</taxon>
        <taxon>Aspergillus</taxon>
        <taxon>Aspergillus subgen. Nidulantes</taxon>
    </lineage>
</organism>
<comment type="caution">
    <text evidence="3">The sequence shown here is derived from an EMBL/GenBank/DDBJ whole genome shotgun (WGS) entry which is preliminary data.</text>
</comment>
<evidence type="ECO:0000313" key="3">
    <source>
        <dbReference type="EMBL" id="RDW86467.1"/>
    </source>
</evidence>
<dbReference type="Pfam" id="PF05686">
    <property type="entry name" value="Glyco_transf_90"/>
    <property type="match status" value="1"/>
</dbReference>
<dbReference type="OrthoDB" id="202415at2759"/>
<evidence type="ECO:0000313" key="4">
    <source>
        <dbReference type="Proteomes" id="UP000256690"/>
    </source>
</evidence>
<dbReference type="Proteomes" id="UP000256690">
    <property type="component" value="Unassembled WGS sequence"/>
</dbReference>
<keyword evidence="1" id="KW-0472">Membrane</keyword>
<dbReference type="PANTHER" id="PTHR12203:SF61">
    <property type="entry name" value="CAPSULE PROTEIN"/>
    <property type="match status" value="1"/>
</dbReference>
<dbReference type="SMART" id="SM00672">
    <property type="entry name" value="CAP10"/>
    <property type="match status" value="1"/>
</dbReference>